<evidence type="ECO:0000313" key="5">
    <source>
        <dbReference type="EMBL" id="KAL1629143.1"/>
    </source>
</evidence>
<feature type="region of interest" description="Disordered" evidence="3">
    <location>
        <begin position="118"/>
        <end position="138"/>
    </location>
</feature>
<evidence type="ECO:0000313" key="6">
    <source>
        <dbReference type="Proteomes" id="UP001521116"/>
    </source>
</evidence>
<dbReference type="InterPro" id="IPR050936">
    <property type="entry name" value="AP-1-like"/>
</dbReference>
<sequence>MRKFIPFRQSAKGGKSPEQAEESYQKRREQVRRAQRTHRERKEAYVKSIEAEVLQLRTSEAHLLQENRTLHAEIARLRQKLADHAIDDSPQPPAHASPVVSVGRDDASHALRLFVQQPGAASGGTPRSAATSPSSAAASEAELTQLGLNFVLTLESPCLPHAHDHGGARPDPTGHALTASAALLARCPRPDDPLGLPPADAAWETTSAGLERLLDLSGRIDTDGELTPVQAWDYIRCHPRFAELRDPERLWSLTTEVAREVKCAG</sequence>
<dbReference type="Gene3D" id="1.20.5.170">
    <property type="match status" value="1"/>
</dbReference>
<accession>A0ABR3ST66</accession>
<feature type="compositionally biased region" description="Low complexity" evidence="3">
    <location>
        <begin position="125"/>
        <end position="138"/>
    </location>
</feature>
<organism evidence="5 6">
    <name type="scientific">Neofusicoccum ribis</name>
    <dbReference type="NCBI Taxonomy" id="45134"/>
    <lineage>
        <taxon>Eukaryota</taxon>
        <taxon>Fungi</taxon>
        <taxon>Dikarya</taxon>
        <taxon>Ascomycota</taxon>
        <taxon>Pezizomycotina</taxon>
        <taxon>Dothideomycetes</taxon>
        <taxon>Dothideomycetes incertae sedis</taxon>
        <taxon>Botryosphaeriales</taxon>
        <taxon>Botryosphaeriaceae</taxon>
        <taxon>Neofusicoccum</taxon>
    </lineage>
</organism>
<dbReference type="PANTHER" id="PTHR40621">
    <property type="entry name" value="TRANSCRIPTION FACTOR KAPC-RELATED"/>
    <property type="match status" value="1"/>
</dbReference>
<reference evidence="5 6" key="1">
    <citation type="submission" date="2024-02" db="EMBL/GenBank/DDBJ databases">
        <title>De novo assembly and annotation of 12 fungi associated with fruit tree decline syndrome in Ontario, Canada.</title>
        <authorList>
            <person name="Sulman M."/>
            <person name="Ellouze W."/>
            <person name="Ilyukhin E."/>
        </authorList>
    </citation>
    <scope>NUCLEOTIDE SEQUENCE [LARGE SCALE GENOMIC DNA]</scope>
    <source>
        <strain evidence="5 6">M1-105</strain>
    </source>
</reference>
<evidence type="ECO:0000259" key="4">
    <source>
        <dbReference type="PROSITE" id="PS50217"/>
    </source>
</evidence>
<dbReference type="SMART" id="SM00338">
    <property type="entry name" value="BRLZ"/>
    <property type="match status" value="1"/>
</dbReference>
<name>A0ABR3ST66_9PEZI</name>
<feature type="domain" description="BZIP" evidence="4">
    <location>
        <begin position="21"/>
        <end position="84"/>
    </location>
</feature>
<dbReference type="PROSITE" id="PS50217">
    <property type="entry name" value="BZIP"/>
    <property type="match status" value="1"/>
</dbReference>
<keyword evidence="2" id="KW-0539">Nucleus</keyword>
<dbReference type="SUPFAM" id="SSF57959">
    <property type="entry name" value="Leucine zipper domain"/>
    <property type="match status" value="1"/>
</dbReference>
<dbReference type="InterPro" id="IPR046347">
    <property type="entry name" value="bZIP_sf"/>
</dbReference>
<feature type="region of interest" description="Disordered" evidence="3">
    <location>
        <begin position="1"/>
        <end position="43"/>
    </location>
</feature>
<dbReference type="EMBL" id="JAJVDC020000057">
    <property type="protein sequence ID" value="KAL1629143.1"/>
    <property type="molecule type" value="Genomic_DNA"/>
</dbReference>
<dbReference type="Proteomes" id="UP001521116">
    <property type="component" value="Unassembled WGS sequence"/>
</dbReference>
<protein>
    <recommendedName>
        <fullName evidence="4">BZIP domain-containing protein</fullName>
    </recommendedName>
</protein>
<proteinExistence type="predicted"/>
<feature type="compositionally biased region" description="Basic and acidic residues" evidence="3">
    <location>
        <begin position="23"/>
        <end position="32"/>
    </location>
</feature>
<evidence type="ECO:0000256" key="2">
    <source>
        <dbReference type="ARBA" id="ARBA00023242"/>
    </source>
</evidence>
<comment type="subcellular location">
    <subcellularLocation>
        <location evidence="1">Nucleus</location>
    </subcellularLocation>
</comment>
<evidence type="ECO:0000256" key="3">
    <source>
        <dbReference type="SAM" id="MobiDB-lite"/>
    </source>
</evidence>
<comment type="caution">
    <text evidence="5">The sequence shown here is derived from an EMBL/GenBank/DDBJ whole genome shotgun (WGS) entry which is preliminary data.</text>
</comment>
<dbReference type="PANTHER" id="PTHR40621:SF6">
    <property type="entry name" value="AP-1-LIKE TRANSCRIPTION FACTOR YAP1-RELATED"/>
    <property type="match status" value="1"/>
</dbReference>
<dbReference type="InterPro" id="IPR004827">
    <property type="entry name" value="bZIP"/>
</dbReference>
<evidence type="ECO:0000256" key="1">
    <source>
        <dbReference type="ARBA" id="ARBA00004123"/>
    </source>
</evidence>
<keyword evidence="6" id="KW-1185">Reference proteome</keyword>
<dbReference type="CDD" id="cd14688">
    <property type="entry name" value="bZIP_YAP"/>
    <property type="match status" value="1"/>
</dbReference>
<gene>
    <name evidence="5" type="ORF">SLS56_005586</name>
</gene>